<feature type="signal peptide" evidence="10">
    <location>
        <begin position="1"/>
        <end position="23"/>
    </location>
</feature>
<evidence type="ECO:0000256" key="7">
    <source>
        <dbReference type="ARBA" id="ARBA00022989"/>
    </source>
</evidence>
<reference evidence="12" key="1">
    <citation type="submission" date="2025-08" db="UniProtKB">
        <authorList>
            <consortium name="RefSeq"/>
        </authorList>
    </citation>
    <scope>IDENTIFICATION</scope>
</reference>
<evidence type="ECO:0000256" key="4">
    <source>
        <dbReference type="ARBA" id="ARBA00022692"/>
    </source>
</evidence>
<feature type="chain" id="PRO_5046725163" description="ER membrane protein complex subunit 10" evidence="10">
    <location>
        <begin position="24"/>
        <end position="237"/>
    </location>
</feature>
<dbReference type="PANTHER" id="PTHR21397:SF4">
    <property type="entry name" value="ER MEMBRANE PROTEIN COMPLEX SUBUNIT 10"/>
    <property type="match status" value="1"/>
</dbReference>
<comment type="similarity">
    <text evidence="2">Belongs to the EMC10 family.</text>
</comment>
<dbReference type="GeneID" id="101848304"/>
<proteinExistence type="inferred from homology"/>
<evidence type="ECO:0000256" key="1">
    <source>
        <dbReference type="ARBA" id="ARBA00004115"/>
    </source>
</evidence>
<evidence type="ECO:0000256" key="10">
    <source>
        <dbReference type="SAM" id="SignalP"/>
    </source>
</evidence>
<name>A0ABM0JYV9_APLCA</name>
<feature type="transmembrane region" description="Helical" evidence="9">
    <location>
        <begin position="210"/>
        <end position="227"/>
    </location>
</feature>
<comment type="subcellular location">
    <subcellularLocation>
        <location evidence="1">Endoplasmic reticulum membrane</location>
        <topology evidence="1">Single-pass type I membrane protein</topology>
    </subcellularLocation>
</comment>
<evidence type="ECO:0000313" key="11">
    <source>
        <dbReference type="Proteomes" id="UP000694888"/>
    </source>
</evidence>
<evidence type="ECO:0000256" key="3">
    <source>
        <dbReference type="ARBA" id="ARBA00020105"/>
    </source>
</evidence>
<protein>
    <recommendedName>
        <fullName evidence="3">ER membrane protein complex subunit 10</fullName>
    </recommendedName>
</protein>
<keyword evidence="8 9" id="KW-0472">Membrane</keyword>
<evidence type="ECO:0000313" key="12">
    <source>
        <dbReference type="RefSeq" id="XP_005104771.2"/>
    </source>
</evidence>
<evidence type="ECO:0000256" key="6">
    <source>
        <dbReference type="ARBA" id="ARBA00022824"/>
    </source>
</evidence>
<evidence type="ECO:0000256" key="8">
    <source>
        <dbReference type="ARBA" id="ARBA00023136"/>
    </source>
</evidence>
<dbReference type="Proteomes" id="UP000694888">
    <property type="component" value="Unplaced"/>
</dbReference>
<evidence type="ECO:0000256" key="9">
    <source>
        <dbReference type="SAM" id="Phobius"/>
    </source>
</evidence>
<dbReference type="CDD" id="cd22209">
    <property type="entry name" value="EMC10"/>
    <property type="match status" value="1"/>
</dbReference>
<keyword evidence="6" id="KW-0256">Endoplasmic reticulum</keyword>
<dbReference type="RefSeq" id="XP_005104771.2">
    <property type="nucleotide sequence ID" value="XM_005104714.3"/>
</dbReference>
<gene>
    <name evidence="12" type="primary">LOC101848304</name>
</gene>
<evidence type="ECO:0000256" key="5">
    <source>
        <dbReference type="ARBA" id="ARBA00022729"/>
    </source>
</evidence>
<accession>A0ABM0JYV9</accession>
<organism evidence="11 12">
    <name type="scientific">Aplysia californica</name>
    <name type="common">California sea hare</name>
    <dbReference type="NCBI Taxonomy" id="6500"/>
    <lineage>
        <taxon>Eukaryota</taxon>
        <taxon>Metazoa</taxon>
        <taxon>Spiralia</taxon>
        <taxon>Lophotrochozoa</taxon>
        <taxon>Mollusca</taxon>
        <taxon>Gastropoda</taxon>
        <taxon>Heterobranchia</taxon>
        <taxon>Euthyneura</taxon>
        <taxon>Tectipleura</taxon>
        <taxon>Aplysiida</taxon>
        <taxon>Aplysioidea</taxon>
        <taxon>Aplysiidae</taxon>
        <taxon>Aplysia</taxon>
    </lineage>
</organism>
<sequence>MATPSKMLSFFVGLLLLNAFCFANRDIPDDEFEGSRTLVLEHSFQSGLADQFTKRGTIVIHSLKESKAQFTASTSLSPSDIDLLRSSAQTDGLYRVRIPIKTSNDGIASYVSSATKACGIVESGLKDEITVNFDQSGEVLGVSIRADVSSCAGLDVPDTNLSQWRTAVEVTTTVAGPSPDTQTYIEKMKRDEQEKLKNQDGDNRSFLGKYWMYIVPVVIMMVIMSSADQQAQGGGGR</sequence>
<evidence type="ECO:0000256" key="2">
    <source>
        <dbReference type="ARBA" id="ARBA00007695"/>
    </source>
</evidence>
<keyword evidence="11" id="KW-1185">Reference proteome</keyword>
<keyword evidence="5 10" id="KW-0732">Signal</keyword>
<keyword evidence="7 9" id="KW-1133">Transmembrane helix</keyword>
<dbReference type="PANTHER" id="PTHR21397">
    <property type="entry name" value="CHROMATIN COMPLEXES SUBUNIT BAP18-RELATED"/>
    <property type="match status" value="1"/>
</dbReference>
<keyword evidence="4 9" id="KW-0812">Transmembrane</keyword>
<dbReference type="Pfam" id="PF21203">
    <property type="entry name" value="ECM10"/>
    <property type="match status" value="1"/>
</dbReference>